<reference evidence="8" key="1">
    <citation type="journal article" date="2015" name="Nature">
        <title>Complex archaea that bridge the gap between prokaryotes and eukaryotes.</title>
        <authorList>
            <person name="Spang A."/>
            <person name="Saw J.H."/>
            <person name="Jorgensen S.L."/>
            <person name="Zaremba-Niedzwiedzka K."/>
            <person name="Martijn J."/>
            <person name="Lind A.E."/>
            <person name="van Eijk R."/>
            <person name="Schleper C."/>
            <person name="Guy L."/>
            <person name="Ettema T.J."/>
        </authorList>
    </citation>
    <scope>NUCLEOTIDE SEQUENCE</scope>
</reference>
<dbReference type="GO" id="GO:0003824">
    <property type="term" value="F:catalytic activity"/>
    <property type="evidence" value="ECO:0007669"/>
    <property type="project" value="InterPro"/>
</dbReference>
<evidence type="ECO:0000256" key="5">
    <source>
        <dbReference type="ARBA" id="ARBA00023014"/>
    </source>
</evidence>
<gene>
    <name evidence="8" type="ORF">LCGC14_1843640</name>
</gene>
<dbReference type="SUPFAM" id="SSF102114">
    <property type="entry name" value="Radical SAM enzymes"/>
    <property type="match status" value="1"/>
</dbReference>
<evidence type="ECO:0000256" key="4">
    <source>
        <dbReference type="ARBA" id="ARBA00023004"/>
    </source>
</evidence>
<dbReference type="InterPro" id="IPR006638">
    <property type="entry name" value="Elp3/MiaA/NifB-like_rSAM"/>
</dbReference>
<dbReference type="Gene3D" id="3.80.30.20">
    <property type="entry name" value="tm_1862 like domain"/>
    <property type="match status" value="1"/>
</dbReference>
<evidence type="ECO:0000256" key="3">
    <source>
        <dbReference type="ARBA" id="ARBA00022723"/>
    </source>
</evidence>
<dbReference type="InterPro" id="IPR051198">
    <property type="entry name" value="BchE-like"/>
</dbReference>
<dbReference type="PANTHER" id="PTHR43409:SF16">
    <property type="entry name" value="SLR0320 PROTEIN"/>
    <property type="match status" value="1"/>
</dbReference>
<dbReference type="SFLD" id="SFLDG01123">
    <property type="entry name" value="methyltransferase_(Class_B)"/>
    <property type="match status" value="1"/>
</dbReference>
<protein>
    <submittedName>
        <fullName evidence="8">Uncharacterized protein</fullName>
    </submittedName>
</protein>
<dbReference type="GO" id="GO:0031419">
    <property type="term" value="F:cobalamin binding"/>
    <property type="evidence" value="ECO:0007669"/>
    <property type="project" value="InterPro"/>
</dbReference>
<keyword evidence="4" id="KW-0408">Iron</keyword>
<dbReference type="Pfam" id="PF02310">
    <property type="entry name" value="B12-binding"/>
    <property type="match status" value="1"/>
</dbReference>
<dbReference type="EMBL" id="LAZR01018410">
    <property type="protein sequence ID" value="KKL96525.1"/>
    <property type="molecule type" value="Genomic_DNA"/>
</dbReference>
<dbReference type="AlphaFoldDB" id="A0A0F9IS23"/>
<feature type="non-terminal residue" evidence="8">
    <location>
        <position position="1"/>
    </location>
</feature>
<feature type="domain" description="Radical SAM core" evidence="7">
    <location>
        <begin position="112"/>
        <end position="355"/>
    </location>
</feature>
<evidence type="ECO:0000256" key="1">
    <source>
        <dbReference type="ARBA" id="ARBA00001966"/>
    </source>
</evidence>
<dbReference type="Pfam" id="PF04055">
    <property type="entry name" value="Radical_SAM"/>
    <property type="match status" value="1"/>
</dbReference>
<evidence type="ECO:0000259" key="6">
    <source>
        <dbReference type="PROSITE" id="PS51332"/>
    </source>
</evidence>
<dbReference type="InterPro" id="IPR058240">
    <property type="entry name" value="rSAM_sf"/>
</dbReference>
<keyword evidence="5" id="KW-0411">Iron-sulfur</keyword>
<dbReference type="InterPro" id="IPR006158">
    <property type="entry name" value="Cobalamin-bd"/>
</dbReference>
<dbReference type="PROSITE" id="PS51918">
    <property type="entry name" value="RADICAL_SAM"/>
    <property type="match status" value="1"/>
</dbReference>
<organism evidence="8">
    <name type="scientific">marine sediment metagenome</name>
    <dbReference type="NCBI Taxonomy" id="412755"/>
    <lineage>
        <taxon>unclassified sequences</taxon>
        <taxon>metagenomes</taxon>
        <taxon>ecological metagenomes</taxon>
    </lineage>
</organism>
<dbReference type="SFLD" id="SFLDG01082">
    <property type="entry name" value="B12-binding_domain_containing"/>
    <property type="match status" value="1"/>
</dbReference>
<evidence type="ECO:0000313" key="8">
    <source>
        <dbReference type="EMBL" id="KKL96525.1"/>
    </source>
</evidence>
<dbReference type="PROSITE" id="PS51332">
    <property type="entry name" value="B12_BINDING"/>
    <property type="match status" value="1"/>
</dbReference>
<dbReference type="InterPro" id="IPR034466">
    <property type="entry name" value="Methyltransferase_Class_B"/>
</dbReference>
<dbReference type="SFLD" id="SFLDS00029">
    <property type="entry name" value="Radical_SAM"/>
    <property type="match status" value="1"/>
</dbReference>
<dbReference type="Gene3D" id="3.40.50.280">
    <property type="entry name" value="Cobalamin-binding domain"/>
    <property type="match status" value="1"/>
</dbReference>
<proteinExistence type="predicted"/>
<evidence type="ECO:0000259" key="7">
    <source>
        <dbReference type="PROSITE" id="PS51918"/>
    </source>
</evidence>
<dbReference type="CDD" id="cd02068">
    <property type="entry name" value="radical_SAM_B12_BD"/>
    <property type="match status" value="1"/>
</dbReference>
<name>A0A0F9IS23_9ZZZZ</name>
<dbReference type="GO" id="GO:0046872">
    <property type="term" value="F:metal ion binding"/>
    <property type="evidence" value="ECO:0007669"/>
    <property type="project" value="UniProtKB-KW"/>
</dbReference>
<dbReference type="InterPro" id="IPR023404">
    <property type="entry name" value="rSAM_horseshoe"/>
</dbReference>
<comment type="cofactor">
    <cofactor evidence="1">
        <name>[4Fe-4S] cluster</name>
        <dbReference type="ChEBI" id="CHEBI:49883"/>
    </cofactor>
</comment>
<feature type="domain" description="B12-binding" evidence="6">
    <location>
        <begin position="1"/>
        <end position="86"/>
    </location>
</feature>
<dbReference type="GO" id="GO:0051539">
    <property type="term" value="F:4 iron, 4 sulfur cluster binding"/>
    <property type="evidence" value="ECO:0007669"/>
    <property type="project" value="UniProtKB-KW"/>
</dbReference>
<sequence length="407" mass="46918">IDTLLLERPDIVGFTAMSNQIEYVKEWSKWIKFYNGNMPIICGGVHATLNPDEVLGFEGIDVVCIGEGEQAILEFIKSNRKQAKYNIMTPAVKDLDRLPYPDYSIFDYERMLKARNGNFAVIASRGCPYQCNYCCNHALSEKHVGQVKYFRYHSVDYILNQLEMLVAKYPIKSFSFADDIFGINKKWVYEFCEKYPRQIGLGFECNLRAESATPELLEALKSANCTKVEMGIESGNYWMRRVTLNRNMTDKQIIEAFANARKLGIKTRAYNMIGLPFETPGMVKETINLNKKIAPDQVAVFYFYPYKGTKLYDVCNDEGFLSDKKTTSYLDKSVLFLPSISVKDLKKLHDEFYRYVMDREVRGYPLVLRYAFKVAGALLRCLTCGNEVKLIINGYMKLFGVFQWLKS</sequence>
<accession>A0A0F9IS23</accession>
<evidence type="ECO:0000256" key="2">
    <source>
        <dbReference type="ARBA" id="ARBA00022691"/>
    </source>
</evidence>
<dbReference type="PANTHER" id="PTHR43409">
    <property type="entry name" value="ANAEROBIC MAGNESIUM-PROTOPORPHYRIN IX MONOMETHYL ESTER CYCLASE-RELATED"/>
    <property type="match status" value="1"/>
</dbReference>
<dbReference type="GO" id="GO:0005829">
    <property type="term" value="C:cytosol"/>
    <property type="evidence" value="ECO:0007669"/>
    <property type="project" value="TreeGrafter"/>
</dbReference>
<comment type="caution">
    <text evidence="8">The sequence shown here is derived from an EMBL/GenBank/DDBJ whole genome shotgun (WGS) entry which is preliminary data.</text>
</comment>
<dbReference type="SMART" id="SM00729">
    <property type="entry name" value="Elp3"/>
    <property type="match status" value="1"/>
</dbReference>
<dbReference type="CDD" id="cd01335">
    <property type="entry name" value="Radical_SAM"/>
    <property type="match status" value="1"/>
</dbReference>
<keyword evidence="2" id="KW-0949">S-adenosyl-L-methionine</keyword>
<dbReference type="InterPro" id="IPR007197">
    <property type="entry name" value="rSAM"/>
</dbReference>
<keyword evidence="3" id="KW-0479">Metal-binding</keyword>